<evidence type="ECO:0000313" key="2">
    <source>
        <dbReference type="Proteomes" id="UP001374893"/>
    </source>
</evidence>
<reference evidence="1 2" key="1">
    <citation type="submission" date="2021-06" db="EMBL/GenBank/DDBJ databases">
        <title>Complete genome of Haloferula helveola possessing various polysaccharide degrading enzymes.</title>
        <authorList>
            <person name="Takami H."/>
            <person name="Huang C."/>
            <person name="Hamasaki K."/>
        </authorList>
    </citation>
    <scope>NUCLEOTIDE SEQUENCE [LARGE SCALE GENOMIC DNA]</scope>
    <source>
        <strain evidence="1 2">CN-1</strain>
    </source>
</reference>
<dbReference type="RefSeq" id="WP_338689685.1">
    <property type="nucleotide sequence ID" value="NZ_AP024702.1"/>
</dbReference>
<evidence type="ECO:0000313" key="1">
    <source>
        <dbReference type="EMBL" id="BCX47460.1"/>
    </source>
</evidence>
<dbReference type="Pfam" id="PF13289">
    <property type="entry name" value="SIR2_2"/>
    <property type="match status" value="1"/>
</dbReference>
<sequence length="382" mass="42438">MKAEAPTPPHFEVVADAAKRGRIAVFLGAGVNYAQQPAGRSWRPEAEYLPTGRELSHYLAQASGFPSQLEVPECAGVPIPQNGVAAGAGNSCPIRHDFVKSVRGVLEADLAQVCQHIQTSARGKLNLPLELQRIFERDYAPTLVHDVLAKLPSKSERNRGSIFITTNYDTVMESALAAAGEPFDVVYYRAPTVANPVWLYHWRNAHEYYEARRLKTPAGVMRDETPITALAEYDGLPIGSDQQRGYPSIEPEDKARTLVVKIHGTVSPDGFESSSFVISQNDYIQFLRTVSTKTPFPTTLEDRLKEVHFLFVGYGLGDWNILAICQNLWARRGVPNLYNWAIQKDPSQADIDRWESASDGSATIDLFNQDGAEYAKQLNQYL</sequence>
<proteinExistence type="predicted"/>
<protein>
    <submittedName>
        <fullName evidence="1">Sir2 family NAD-dependent protein deacetylase</fullName>
    </submittedName>
</protein>
<accession>A0ABM7RCL1</accession>
<keyword evidence="2" id="KW-1185">Reference proteome</keyword>
<dbReference type="EMBL" id="AP024702">
    <property type="protein sequence ID" value="BCX47460.1"/>
    <property type="molecule type" value="Genomic_DNA"/>
</dbReference>
<gene>
    <name evidence="1" type="ORF">HAHE_13680</name>
</gene>
<organism evidence="1 2">
    <name type="scientific">Haloferula helveola</name>
    <dbReference type="NCBI Taxonomy" id="490095"/>
    <lineage>
        <taxon>Bacteria</taxon>
        <taxon>Pseudomonadati</taxon>
        <taxon>Verrucomicrobiota</taxon>
        <taxon>Verrucomicrobiia</taxon>
        <taxon>Verrucomicrobiales</taxon>
        <taxon>Verrucomicrobiaceae</taxon>
        <taxon>Haloferula</taxon>
    </lineage>
</organism>
<name>A0ABM7RCL1_9BACT</name>
<dbReference type="Proteomes" id="UP001374893">
    <property type="component" value="Chromosome"/>
</dbReference>